<dbReference type="PROSITE" id="PS51375">
    <property type="entry name" value="PPR"/>
    <property type="match status" value="4"/>
</dbReference>
<gene>
    <name evidence="5" type="ORF">OLEA9_A025330</name>
</gene>
<feature type="repeat" description="PPR" evidence="3">
    <location>
        <begin position="283"/>
        <end position="317"/>
    </location>
</feature>
<accession>A0A8S0PVP8</accession>
<name>A0A8S0PVP8_OLEEU</name>
<dbReference type="PANTHER" id="PTHR47936:SF5">
    <property type="entry name" value="PENTACOTRIPEPTIDE-REPEAT REGION OF PRORP DOMAIN-CONTAINING PROTEIN"/>
    <property type="match status" value="1"/>
</dbReference>
<dbReference type="InterPro" id="IPR002885">
    <property type="entry name" value="PPR_rpt"/>
</dbReference>
<dbReference type="InterPro" id="IPR011990">
    <property type="entry name" value="TPR-like_helical_dom_sf"/>
</dbReference>
<dbReference type="Pfam" id="PF13041">
    <property type="entry name" value="PPR_2"/>
    <property type="match status" value="2"/>
</dbReference>
<dbReference type="GO" id="GO:0009507">
    <property type="term" value="C:chloroplast"/>
    <property type="evidence" value="ECO:0007669"/>
    <property type="project" value="TreeGrafter"/>
</dbReference>
<proteinExistence type="inferred from homology"/>
<feature type="repeat" description="PPR" evidence="3">
    <location>
        <begin position="248"/>
        <end position="282"/>
    </location>
</feature>
<comment type="caution">
    <text evidence="5">The sequence shown here is derived from an EMBL/GenBank/DDBJ whole genome shotgun (WGS) entry which is preliminary data.</text>
</comment>
<evidence type="ECO:0000313" key="6">
    <source>
        <dbReference type="Proteomes" id="UP000594638"/>
    </source>
</evidence>
<keyword evidence="2" id="KW-0677">Repeat</keyword>
<evidence type="ECO:0000256" key="3">
    <source>
        <dbReference type="PROSITE-ProRule" id="PRU00708"/>
    </source>
</evidence>
<evidence type="ECO:0000256" key="1">
    <source>
        <dbReference type="ARBA" id="ARBA00007626"/>
    </source>
</evidence>
<feature type="compositionally biased region" description="Low complexity" evidence="4">
    <location>
        <begin position="23"/>
        <end position="33"/>
    </location>
</feature>
<dbReference type="NCBIfam" id="TIGR00756">
    <property type="entry name" value="PPR"/>
    <property type="match status" value="5"/>
</dbReference>
<dbReference type="Proteomes" id="UP000594638">
    <property type="component" value="Unassembled WGS sequence"/>
</dbReference>
<reference evidence="5 6" key="1">
    <citation type="submission" date="2019-12" db="EMBL/GenBank/DDBJ databases">
        <authorList>
            <person name="Alioto T."/>
            <person name="Alioto T."/>
            <person name="Gomez Garrido J."/>
        </authorList>
    </citation>
    <scope>NUCLEOTIDE SEQUENCE [LARGE SCALE GENOMIC DNA]</scope>
</reference>
<comment type="similarity">
    <text evidence="1">Belongs to the PPR family. P subfamily.</text>
</comment>
<dbReference type="AlphaFoldDB" id="A0A8S0PVP8"/>
<evidence type="ECO:0000313" key="5">
    <source>
        <dbReference type="EMBL" id="CAA2956500.1"/>
    </source>
</evidence>
<keyword evidence="6" id="KW-1185">Reference proteome</keyword>
<dbReference type="Gene3D" id="1.25.40.10">
    <property type="entry name" value="Tetratricopeptide repeat domain"/>
    <property type="match status" value="2"/>
</dbReference>
<feature type="repeat" description="PPR" evidence="3">
    <location>
        <begin position="213"/>
        <end position="247"/>
    </location>
</feature>
<dbReference type="Gramene" id="OE9A025330T1">
    <property type="protein sequence ID" value="OE9A025330C1"/>
    <property type="gene ID" value="OE9A025330"/>
</dbReference>
<dbReference type="EMBL" id="CACTIH010000189">
    <property type="protein sequence ID" value="CAA2956500.1"/>
    <property type="molecule type" value="Genomic_DNA"/>
</dbReference>
<sequence length="414" mass="46754">MSSSIYSHLGGLFRKSSKPSATASAAAVTINSSQQTASEPTRLTAAATKEKQLESLVKKFKKNSESPRFRRRHLNYEPAVRRLASAGRLSSIHDILNHQKQYKDITNERFTVRLLWLYGKSQMSDHALDLFEEMPQLNCLRTVLSFNALLAACVHSKQFDKTVKLFREIPEKLAIQPDIVSYNTVIKAFCELGSLDTAVSMMDELDKNGIHATSATFNTLLYAFYKSGRFDEAEKIWGLMEKKNVSADARSYNAKLHGLVKDKRVMEAVGVVEGMEDRGVKPDGVSYNVLIKGFVDEGHSNEVKRWYKKMIDNECTLDLATFRMLIPFACDTGDIDFAHELCKKSIDENRIYIKGILRVINKLVEQSKINEAKELMELGSSIRVLREKLSTQTQGMEAIGCHHNSEEEEPSLQD</sequence>
<dbReference type="Pfam" id="PF01535">
    <property type="entry name" value="PPR"/>
    <property type="match status" value="2"/>
</dbReference>
<dbReference type="PANTHER" id="PTHR47936">
    <property type="entry name" value="PPR_LONG DOMAIN-CONTAINING PROTEIN"/>
    <property type="match status" value="1"/>
</dbReference>
<evidence type="ECO:0000256" key="4">
    <source>
        <dbReference type="SAM" id="MobiDB-lite"/>
    </source>
</evidence>
<dbReference type="GO" id="GO:0010019">
    <property type="term" value="P:chloroplast-nucleus signaling pathway"/>
    <property type="evidence" value="ECO:0007669"/>
    <property type="project" value="TreeGrafter"/>
</dbReference>
<feature type="region of interest" description="Disordered" evidence="4">
    <location>
        <begin position="23"/>
        <end position="45"/>
    </location>
</feature>
<feature type="repeat" description="PPR" evidence="3">
    <location>
        <begin position="178"/>
        <end position="212"/>
    </location>
</feature>
<dbReference type="OrthoDB" id="185373at2759"/>
<organism evidence="5 6">
    <name type="scientific">Olea europaea subsp. europaea</name>
    <dbReference type="NCBI Taxonomy" id="158383"/>
    <lineage>
        <taxon>Eukaryota</taxon>
        <taxon>Viridiplantae</taxon>
        <taxon>Streptophyta</taxon>
        <taxon>Embryophyta</taxon>
        <taxon>Tracheophyta</taxon>
        <taxon>Spermatophyta</taxon>
        <taxon>Magnoliopsida</taxon>
        <taxon>eudicotyledons</taxon>
        <taxon>Gunneridae</taxon>
        <taxon>Pentapetalae</taxon>
        <taxon>asterids</taxon>
        <taxon>lamiids</taxon>
        <taxon>Lamiales</taxon>
        <taxon>Oleaceae</taxon>
        <taxon>Oleeae</taxon>
        <taxon>Olea</taxon>
    </lineage>
</organism>
<dbReference type="GO" id="GO:0031930">
    <property type="term" value="P:mitochondria-nucleus signaling pathway"/>
    <property type="evidence" value="ECO:0007669"/>
    <property type="project" value="TreeGrafter"/>
</dbReference>
<evidence type="ECO:0000256" key="2">
    <source>
        <dbReference type="ARBA" id="ARBA00022737"/>
    </source>
</evidence>
<protein>
    <submittedName>
        <fullName evidence="5">Pentatricopeptide repeat-containing At3g13150-like</fullName>
    </submittedName>
</protein>